<dbReference type="EMBL" id="MIGC01005742">
    <property type="protein sequence ID" value="PHJ16629.1"/>
    <property type="molecule type" value="Genomic_DNA"/>
</dbReference>
<dbReference type="Proteomes" id="UP000221165">
    <property type="component" value="Unassembled WGS sequence"/>
</dbReference>
<evidence type="ECO:0000313" key="2">
    <source>
        <dbReference type="EMBL" id="PHJ16629.1"/>
    </source>
</evidence>
<name>A0A2C6KHN5_9APIC</name>
<evidence type="ECO:0000256" key="1">
    <source>
        <dbReference type="SAM" id="MobiDB-lite"/>
    </source>
</evidence>
<gene>
    <name evidence="2" type="ORF">CSUI_009554</name>
</gene>
<keyword evidence="3" id="KW-1185">Reference proteome</keyword>
<organism evidence="2 3">
    <name type="scientific">Cystoisospora suis</name>
    <dbReference type="NCBI Taxonomy" id="483139"/>
    <lineage>
        <taxon>Eukaryota</taxon>
        <taxon>Sar</taxon>
        <taxon>Alveolata</taxon>
        <taxon>Apicomplexa</taxon>
        <taxon>Conoidasida</taxon>
        <taxon>Coccidia</taxon>
        <taxon>Eucoccidiorida</taxon>
        <taxon>Eimeriorina</taxon>
        <taxon>Sarcocystidae</taxon>
        <taxon>Cystoisospora</taxon>
    </lineage>
</organism>
<protein>
    <submittedName>
        <fullName evidence="2">Uncharacterized protein</fullName>
    </submittedName>
</protein>
<dbReference type="GeneID" id="94432880"/>
<comment type="caution">
    <text evidence="2">The sequence shown here is derived from an EMBL/GenBank/DDBJ whole genome shotgun (WGS) entry which is preliminary data.</text>
</comment>
<evidence type="ECO:0000313" key="3">
    <source>
        <dbReference type="Proteomes" id="UP000221165"/>
    </source>
</evidence>
<reference evidence="2 3" key="1">
    <citation type="journal article" date="2017" name="Int. J. Parasitol.">
        <title>The genome of the protozoan parasite Cystoisospora suis and a reverse vaccinology approach to identify vaccine candidates.</title>
        <authorList>
            <person name="Palmieri N."/>
            <person name="Shrestha A."/>
            <person name="Ruttkowski B."/>
            <person name="Beck T."/>
            <person name="Vogl C."/>
            <person name="Tomley F."/>
            <person name="Blake D.P."/>
            <person name="Joachim A."/>
        </authorList>
    </citation>
    <scope>NUCLEOTIDE SEQUENCE [LARGE SCALE GENOMIC DNA]</scope>
    <source>
        <strain evidence="2 3">Wien I</strain>
    </source>
</reference>
<dbReference type="VEuPathDB" id="ToxoDB:CSUI_009554"/>
<feature type="compositionally biased region" description="Low complexity" evidence="1">
    <location>
        <begin position="164"/>
        <end position="178"/>
    </location>
</feature>
<dbReference type="AlphaFoldDB" id="A0A2C6KHN5"/>
<proteinExistence type="predicted"/>
<sequence length="394" mass="42450">MRASRVFPQRGSGKCTNVRRALRHGATASLASQLHLCWKALGVTPSTLKTLLQEAVFTAGARTRSTRGQLIVGLVPSLRRGVDPQAQAAFESEGPVFAAAVASWNPLSLLRQWTDDGVLKLRKEDKEGLLGRFLDGASSIPPGDHAGRSAELSQASAADMPVQSTKSSSSSVSKTTAKFPQDRPFRTVDAAAFLSLSTAVARELDRGTFTHAHVATAAEREVWTDILVAEEAERFESLTASMKAFDGEENPTSDRINDVLASAILGQLTLLRMSRVLPTSHSTKCLNATRALAHPPTATLAAALRQSWNALGVTDSTVKALLCKVVLVIGRETWAPRERLYLRLKRQSSEEPPSHEALAPEASVFSAAIAAWDPVTRLRQWIAAGDLTLSKLTM</sequence>
<dbReference type="RefSeq" id="XP_067918355.1">
    <property type="nucleotide sequence ID" value="XM_068069669.1"/>
</dbReference>
<feature type="region of interest" description="Disordered" evidence="1">
    <location>
        <begin position="140"/>
        <end position="178"/>
    </location>
</feature>
<accession>A0A2C6KHN5</accession>